<dbReference type="OrthoDB" id="4723839at2"/>
<organism evidence="1 2">
    <name type="scientific">Neolewinella marina</name>
    <dbReference type="NCBI Taxonomy" id="438751"/>
    <lineage>
        <taxon>Bacteria</taxon>
        <taxon>Pseudomonadati</taxon>
        <taxon>Bacteroidota</taxon>
        <taxon>Saprospiria</taxon>
        <taxon>Saprospirales</taxon>
        <taxon>Lewinellaceae</taxon>
        <taxon>Neolewinella</taxon>
    </lineage>
</organism>
<comment type="caution">
    <text evidence="1">The sequence shown here is derived from an EMBL/GenBank/DDBJ whole genome shotgun (WGS) entry which is preliminary data.</text>
</comment>
<keyword evidence="2" id="KW-1185">Reference proteome</keyword>
<evidence type="ECO:0000313" key="1">
    <source>
        <dbReference type="EMBL" id="PHK99482.1"/>
    </source>
</evidence>
<dbReference type="RefSeq" id="WP_099104461.1">
    <property type="nucleotide sequence ID" value="NZ_JAATJF010000001.1"/>
</dbReference>
<gene>
    <name evidence="1" type="ORF">CGL56_00010</name>
</gene>
<protein>
    <submittedName>
        <fullName evidence="1">Uncharacterized protein</fullName>
    </submittedName>
</protein>
<dbReference type="AlphaFoldDB" id="A0A2G0CHN0"/>
<reference evidence="1 2" key="1">
    <citation type="submission" date="2017-10" db="EMBL/GenBank/DDBJ databases">
        <title>The draft genome sequence of Lewinella marina KCTC 32374.</title>
        <authorList>
            <person name="Wang K."/>
        </authorList>
    </citation>
    <scope>NUCLEOTIDE SEQUENCE [LARGE SCALE GENOMIC DNA]</scope>
    <source>
        <strain evidence="1 2">MKG-38</strain>
    </source>
</reference>
<name>A0A2G0CHN0_9BACT</name>
<accession>A0A2G0CHN0</accession>
<dbReference type="Proteomes" id="UP000226437">
    <property type="component" value="Unassembled WGS sequence"/>
</dbReference>
<evidence type="ECO:0000313" key="2">
    <source>
        <dbReference type="Proteomes" id="UP000226437"/>
    </source>
</evidence>
<dbReference type="EMBL" id="PDLO01000001">
    <property type="protein sequence ID" value="PHK99482.1"/>
    <property type="molecule type" value="Genomic_DNA"/>
</dbReference>
<sequence>MNDQAIPHVGVVTYRPQHQDRLIAKWYSTALNSGKIGTGVAIGRTDDGFPGTYHITYHLADGTELGTYDLEITQQGEAYQLTWRSPNGVAYRGTGILMGTGLVAGYRRVEE</sequence>
<proteinExistence type="predicted"/>